<proteinExistence type="predicted"/>
<evidence type="ECO:0000259" key="1">
    <source>
        <dbReference type="Pfam" id="PF22936"/>
    </source>
</evidence>
<accession>A0A699GS89</accession>
<dbReference type="AlphaFoldDB" id="A0A699GS89"/>
<protein>
    <submittedName>
        <fullName evidence="2">Integrase, catalytic region, zinc finger, CCHC-type, peptidase aspartic, catalytic</fullName>
    </submittedName>
</protein>
<gene>
    <name evidence="2" type="ORF">Tci_116964</name>
</gene>
<evidence type="ECO:0000313" key="2">
    <source>
        <dbReference type="EMBL" id="GEV44987.1"/>
    </source>
</evidence>
<dbReference type="Pfam" id="PF22936">
    <property type="entry name" value="Pol_BBD"/>
    <property type="match status" value="1"/>
</dbReference>
<sequence length="471" mass="52888">MNLASSSRDMVCHHRQDLVALSEIESLYTEHPFSWSCFGSTIELVSFDESQVVTFNGKFIYGFKNGDCGTGSQSDNMIDNSRVLRSIVSLIEWNSSVLSTMTSIQSTFRPSKEVGTTITEKVIGSVLDVETQIILSENVRNHRVTRTKRRLLEVLGVIAVRKMIIRLKTKCVSWLKHLASYTRAMIELRADVKLKDNIVVTMPKITREGHCICNVHVEYEWKPLRCASCKVLNFQKEYRPVPKRPTSSSSGNKKKGVESTIQVTNSNLFEVLNSVDNDVELGTNGGTTNLVNNEATLSGSSFVNVDNTSTSTTLIIDKIGKFEELLTSGQAILVDEAGFSIQSFLEQRRDSYGNGDYDEDPYDDDMYEEPDEWIKDSGCSKHMTGNQKLFSTYKAYNGGNIIFNSNLHGNIIGKESLNMKFDETLLPSETSSLVDDDLEEEEEAIKVIKKKNLENDIEDETLEVNKVVNIK</sequence>
<comment type="caution">
    <text evidence="2">The sequence shown here is derived from an EMBL/GenBank/DDBJ whole genome shotgun (WGS) entry which is preliminary data.</text>
</comment>
<feature type="domain" description="Retrovirus-related Pol polyprotein from transposon TNT 1-94-like beta-barrel" evidence="1">
    <location>
        <begin position="373"/>
        <end position="421"/>
    </location>
</feature>
<dbReference type="EMBL" id="BKCJ010023862">
    <property type="protein sequence ID" value="GEV44987.1"/>
    <property type="molecule type" value="Genomic_DNA"/>
</dbReference>
<dbReference type="InterPro" id="IPR054722">
    <property type="entry name" value="PolX-like_BBD"/>
</dbReference>
<name>A0A699GS89_TANCI</name>
<organism evidence="2">
    <name type="scientific">Tanacetum cinerariifolium</name>
    <name type="common">Dalmatian daisy</name>
    <name type="synonym">Chrysanthemum cinerariifolium</name>
    <dbReference type="NCBI Taxonomy" id="118510"/>
    <lineage>
        <taxon>Eukaryota</taxon>
        <taxon>Viridiplantae</taxon>
        <taxon>Streptophyta</taxon>
        <taxon>Embryophyta</taxon>
        <taxon>Tracheophyta</taxon>
        <taxon>Spermatophyta</taxon>
        <taxon>Magnoliopsida</taxon>
        <taxon>eudicotyledons</taxon>
        <taxon>Gunneridae</taxon>
        <taxon>Pentapetalae</taxon>
        <taxon>asterids</taxon>
        <taxon>campanulids</taxon>
        <taxon>Asterales</taxon>
        <taxon>Asteraceae</taxon>
        <taxon>Asteroideae</taxon>
        <taxon>Anthemideae</taxon>
        <taxon>Anthemidinae</taxon>
        <taxon>Tanacetum</taxon>
    </lineage>
</organism>
<reference evidence="2" key="1">
    <citation type="journal article" date="2019" name="Sci. Rep.">
        <title>Draft genome of Tanacetum cinerariifolium, the natural source of mosquito coil.</title>
        <authorList>
            <person name="Yamashiro T."/>
            <person name="Shiraishi A."/>
            <person name="Satake H."/>
            <person name="Nakayama K."/>
        </authorList>
    </citation>
    <scope>NUCLEOTIDE SEQUENCE</scope>
</reference>